<reference evidence="1" key="1">
    <citation type="submission" date="2020-03" db="EMBL/GenBank/DDBJ databases">
        <title>Castanea mollissima Vanexum genome sequencing.</title>
        <authorList>
            <person name="Staton M."/>
        </authorList>
    </citation>
    <scope>NUCLEOTIDE SEQUENCE</scope>
    <source>
        <tissue evidence="1">Leaf</tissue>
    </source>
</reference>
<dbReference type="AlphaFoldDB" id="A0A8J4REL5"/>
<evidence type="ECO:0000313" key="1">
    <source>
        <dbReference type="EMBL" id="KAF3963019.1"/>
    </source>
</evidence>
<protein>
    <submittedName>
        <fullName evidence="1">Uncharacterized protein</fullName>
    </submittedName>
</protein>
<dbReference type="Proteomes" id="UP000737018">
    <property type="component" value="Unassembled WGS sequence"/>
</dbReference>
<dbReference type="PANTHER" id="PTHR45125:SF51">
    <property type="entry name" value="F21J9.4-RELATED"/>
    <property type="match status" value="1"/>
</dbReference>
<accession>A0A8J4REL5</accession>
<organism evidence="1 2">
    <name type="scientific">Castanea mollissima</name>
    <name type="common">Chinese chestnut</name>
    <dbReference type="NCBI Taxonomy" id="60419"/>
    <lineage>
        <taxon>Eukaryota</taxon>
        <taxon>Viridiplantae</taxon>
        <taxon>Streptophyta</taxon>
        <taxon>Embryophyta</taxon>
        <taxon>Tracheophyta</taxon>
        <taxon>Spermatophyta</taxon>
        <taxon>Magnoliopsida</taxon>
        <taxon>eudicotyledons</taxon>
        <taxon>Gunneridae</taxon>
        <taxon>Pentapetalae</taxon>
        <taxon>rosids</taxon>
        <taxon>fabids</taxon>
        <taxon>Fagales</taxon>
        <taxon>Fagaceae</taxon>
        <taxon>Castanea</taxon>
    </lineage>
</organism>
<keyword evidence="2" id="KW-1185">Reference proteome</keyword>
<dbReference type="EMBL" id="JRKL02001612">
    <property type="protein sequence ID" value="KAF3963019.1"/>
    <property type="molecule type" value="Genomic_DNA"/>
</dbReference>
<comment type="caution">
    <text evidence="1">The sequence shown here is derived from an EMBL/GenBank/DDBJ whole genome shotgun (WGS) entry which is preliminary data.</text>
</comment>
<gene>
    <name evidence="1" type="ORF">CMV_012540</name>
</gene>
<dbReference type="OrthoDB" id="2507178at2759"/>
<evidence type="ECO:0000313" key="2">
    <source>
        <dbReference type="Proteomes" id="UP000737018"/>
    </source>
</evidence>
<proteinExistence type="predicted"/>
<sequence>MDVVQGNEQKHKIYWNRVWDYFHKEKTSKFDHTANSVMNSRSLIQLCINKFDGCLALIEISNPSGVNEQEKISKAKELYKKVHKTSFQFDHCWNILRHQPNGWNFIQSLK</sequence>
<dbReference type="PANTHER" id="PTHR45125">
    <property type="entry name" value="F21J9.4-RELATED"/>
    <property type="match status" value="1"/>
</dbReference>
<name>A0A8J4REL5_9ROSI</name>